<comment type="caution">
    <text evidence="2">The sequence shown here is derived from an EMBL/GenBank/DDBJ whole genome shotgun (WGS) entry which is preliminary data.</text>
</comment>
<dbReference type="AlphaFoldDB" id="A0A1F7X9Q9"/>
<feature type="signal peptide" evidence="1">
    <location>
        <begin position="1"/>
        <end position="16"/>
    </location>
</feature>
<feature type="chain" id="PRO_5009533728" evidence="1">
    <location>
        <begin position="17"/>
        <end position="97"/>
    </location>
</feature>
<proteinExistence type="predicted"/>
<evidence type="ECO:0000256" key="1">
    <source>
        <dbReference type="SAM" id="SignalP"/>
    </source>
</evidence>
<organism evidence="2 3">
    <name type="scientific">Candidatus Woesebacteria bacterium RBG_16_39_8b</name>
    <dbReference type="NCBI Taxonomy" id="1802482"/>
    <lineage>
        <taxon>Bacteria</taxon>
        <taxon>Candidatus Woeseibacteriota</taxon>
    </lineage>
</organism>
<reference evidence="2 3" key="1">
    <citation type="journal article" date="2016" name="Nat. Commun.">
        <title>Thousands of microbial genomes shed light on interconnected biogeochemical processes in an aquifer system.</title>
        <authorList>
            <person name="Anantharaman K."/>
            <person name="Brown C.T."/>
            <person name="Hug L.A."/>
            <person name="Sharon I."/>
            <person name="Castelle C.J."/>
            <person name="Probst A.J."/>
            <person name="Thomas B.C."/>
            <person name="Singh A."/>
            <person name="Wilkins M.J."/>
            <person name="Karaoz U."/>
            <person name="Brodie E.L."/>
            <person name="Williams K.H."/>
            <person name="Hubbard S.S."/>
            <person name="Banfield J.F."/>
        </authorList>
    </citation>
    <scope>NUCLEOTIDE SEQUENCE [LARGE SCALE GENOMIC DNA]</scope>
</reference>
<keyword evidence="1" id="KW-0732">Signal</keyword>
<accession>A0A1F7X9Q9</accession>
<evidence type="ECO:0000313" key="2">
    <source>
        <dbReference type="EMBL" id="OGM11754.1"/>
    </source>
</evidence>
<name>A0A1F7X9Q9_9BACT</name>
<gene>
    <name evidence="2" type="ORF">A2V80_02725</name>
</gene>
<protein>
    <submittedName>
        <fullName evidence="2">Uncharacterized protein</fullName>
    </submittedName>
</protein>
<evidence type="ECO:0000313" key="3">
    <source>
        <dbReference type="Proteomes" id="UP000179013"/>
    </source>
</evidence>
<dbReference type="EMBL" id="MGFU01000053">
    <property type="protein sequence ID" value="OGM11754.1"/>
    <property type="molecule type" value="Genomic_DNA"/>
</dbReference>
<sequence length="97" mass="10581">MVPLLFVVGVPALAMATQTNVGDTGTTNQLTQVYESYQPGILGETVCMLAEGQDVIIRTILTANDLPGHEQTMFSEVKAYLVETSSCKSWILPEYLK</sequence>
<dbReference type="Proteomes" id="UP000179013">
    <property type="component" value="Unassembled WGS sequence"/>
</dbReference>